<feature type="region of interest" description="Disordered" evidence="1">
    <location>
        <begin position="103"/>
        <end position="128"/>
    </location>
</feature>
<dbReference type="RefSeq" id="WP_014436089.1">
    <property type="nucleotide sequence ID" value="NC_017080.1"/>
</dbReference>
<evidence type="ECO:0000256" key="1">
    <source>
        <dbReference type="SAM" id="MobiDB-lite"/>
    </source>
</evidence>
<dbReference type="KEGG" id="phm:PSMK_07100"/>
<feature type="region of interest" description="Disordered" evidence="1">
    <location>
        <begin position="34"/>
        <end position="73"/>
    </location>
</feature>
<evidence type="ECO:0008006" key="4">
    <source>
        <dbReference type="Google" id="ProtNLM"/>
    </source>
</evidence>
<gene>
    <name evidence="2" type="ordered locus">PSMK_07100</name>
</gene>
<protein>
    <recommendedName>
        <fullName evidence="4">DUF2946 domain-containing protein</fullName>
    </recommendedName>
</protein>
<organism evidence="2 3">
    <name type="scientific">Phycisphaera mikurensis (strain NBRC 102666 / KCTC 22515 / FYK2301M01)</name>
    <dbReference type="NCBI Taxonomy" id="1142394"/>
    <lineage>
        <taxon>Bacteria</taxon>
        <taxon>Pseudomonadati</taxon>
        <taxon>Planctomycetota</taxon>
        <taxon>Phycisphaerae</taxon>
        <taxon>Phycisphaerales</taxon>
        <taxon>Phycisphaeraceae</taxon>
        <taxon>Phycisphaera</taxon>
    </lineage>
</organism>
<dbReference type="STRING" id="1142394.PSMK_07100"/>
<accession>I0IC81</accession>
<dbReference type="HOGENOM" id="CLU_1957520_0_0_0"/>
<sequence>MSVTRPLLFLVAAALLLSLGGPAGLLHHRLAHAGGHAAAHGGHGHAHAHADAPASPAPDEPADPQEPADPGCTLCHALAHPLAVPPQPVVAAPLPPLGAAVRAARPRSVYATSQRSRPPDRGPPAADV</sequence>
<evidence type="ECO:0000313" key="3">
    <source>
        <dbReference type="Proteomes" id="UP000007881"/>
    </source>
</evidence>
<keyword evidence="3" id="KW-1185">Reference proteome</keyword>
<dbReference type="Proteomes" id="UP000007881">
    <property type="component" value="Chromosome"/>
</dbReference>
<evidence type="ECO:0000313" key="2">
    <source>
        <dbReference type="EMBL" id="BAM02869.1"/>
    </source>
</evidence>
<name>I0IC81_PHYMF</name>
<dbReference type="AlphaFoldDB" id="I0IC81"/>
<proteinExistence type="predicted"/>
<reference evidence="2 3" key="1">
    <citation type="submission" date="2012-02" db="EMBL/GenBank/DDBJ databases">
        <title>Complete genome sequence of Phycisphaera mikurensis NBRC 102666.</title>
        <authorList>
            <person name="Ankai A."/>
            <person name="Hosoyama A."/>
            <person name="Terui Y."/>
            <person name="Sekine M."/>
            <person name="Fukai R."/>
            <person name="Kato Y."/>
            <person name="Nakamura S."/>
            <person name="Yamada-Narita S."/>
            <person name="Kawakoshi A."/>
            <person name="Fukunaga Y."/>
            <person name="Yamazaki S."/>
            <person name="Fujita N."/>
        </authorList>
    </citation>
    <scope>NUCLEOTIDE SEQUENCE [LARGE SCALE GENOMIC DNA]</scope>
    <source>
        <strain evidence="3">NBRC 102666 / KCTC 22515 / FYK2301M01</strain>
    </source>
</reference>
<dbReference type="EMBL" id="AP012338">
    <property type="protein sequence ID" value="BAM02869.1"/>
    <property type="molecule type" value="Genomic_DNA"/>
</dbReference>